<dbReference type="NCBIfam" id="TIGR00278">
    <property type="entry name" value="membrane protein insertion efficiency factor YidD"/>
    <property type="match status" value="1"/>
</dbReference>
<evidence type="ECO:0000313" key="2">
    <source>
        <dbReference type="Proteomes" id="UP001610063"/>
    </source>
</evidence>
<reference evidence="1 2" key="1">
    <citation type="journal article" date="2013" name="Int. J. Syst. Evol. Microbiol.">
        <title>Marinoscillum luteum sp. nov., isolated from marine sediment.</title>
        <authorList>
            <person name="Cha I.T."/>
            <person name="Park S.J."/>
            <person name="Kim S.J."/>
            <person name="Kim J.G."/>
            <person name="Jung M.Y."/>
            <person name="Shin K.S."/>
            <person name="Kwon K.K."/>
            <person name="Yang S.H."/>
            <person name="Seo Y.S."/>
            <person name="Rhee S.K."/>
        </authorList>
    </citation>
    <scope>NUCLEOTIDE SEQUENCE [LARGE SCALE GENOMIC DNA]</scope>
    <source>
        <strain evidence="1 2">KCTC 23939</strain>
    </source>
</reference>
<dbReference type="RefSeq" id="WP_395415953.1">
    <property type="nucleotide sequence ID" value="NZ_JBIPKE010000009.1"/>
</dbReference>
<comment type="caution">
    <text evidence="1">The sequence shown here is derived from an EMBL/GenBank/DDBJ whole genome shotgun (WGS) entry which is preliminary data.</text>
</comment>
<protein>
    <submittedName>
        <fullName evidence="1">Membrane protein insertion efficiency factor YidD</fullName>
    </submittedName>
</protein>
<dbReference type="PANTHER" id="PTHR33383:SF1">
    <property type="entry name" value="MEMBRANE PROTEIN INSERTION EFFICIENCY FACTOR-RELATED"/>
    <property type="match status" value="1"/>
</dbReference>
<keyword evidence="2" id="KW-1185">Reference proteome</keyword>
<accession>A0ABW7N5W0</accession>
<dbReference type="EMBL" id="JBIPKE010000009">
    <property type="protein sequence ID" value="MFH6982074.1"/>
    <property type="molecule type" value="Genomic_DNA"/>
</dbReference>
<proteinExistence type="predicted"/>
<organism evidence="1 2">
    <name type="scientific">Marinoscillum luteum</name>
    <dbReference type="NCBI Taxonomy" id="861051"/>
    <lineage>
        <taxon>Bacteria</taxon>
        <taxon>Pseudomonadati</taxon>
        <taxon>Bacteroidota</taxon>
        <taxon>Cytophagia</taxon>
        <taxon>Cytophagales</taxon>
        <taxon>Reichenbachiellaceae</taxon>
        <taxon>Marinoscillum</taxon>
    </lineage>
</organism>
<name>A0ABW7N5W0_9BACT</name>
<evidence type="ECO:0000313" key="1">
    <source>
        <dbReference type="EMBL" id="MFH6982074.1"/>
    </source>
</evidence>
<dbReference type="Proteomes" id="UP001610063">
    <property type="component" value="Unassembled WGS sequence"/>
</dbReference>
<gene>
    <name evidence="1" type="primary">yidD</name>
    <name evidence="1" type="ORF">ACHKAR_01420</name>
</gene>
<dbReference type="Pfam" id="PF01809">
    <property type="entry name" value="YidD"/>
    <property type="match status" value="1"/>
</dbReference>
<dbReference type="InterPro" id="IPR002696">
    <property type="entry name" value="Membr_insert_effic_factor_YidD"/>
</dbReference>
<sequence>MCHLLHGQDEQRDFELVLEKLSIREAPAHQCSFFLFHFYQKHLSNQILNDCIYDQSCSEFSKLSFAGYGLFKGLFLTADRLTRCNRATFAETSPALIDLQGKVIDHWDDYK</sequence>
<dbReference type="PANTHER" id="PTHR33383">
    <property type="entry name" value="MEMBRANE PROTEIN INSERTION EFFICIENCY FACTOR-RELATED"/>
    <property type="match status" value="1"/>
</dbReference>
<dbReference type="SMART" id="SM01234">
    <property type="entry name" value="Haemolytic"/>
    <property type="match status" value="1"/>
</dbReference>